<reference evidence="1" key="1">
    <citation type="journal article" date="2020" name="Stud. Mycol.">
        <title>101 Dothideomycetes genomes: a test case for predicting lifestyles and emergence of pathogens.</title>
        <authorList>
            <person name="Haridas S."/>
            <person name="Albert R."/>
            <person name="Binder M."/>
            <person name="Bloem J."/>
            <person name="Labutti K."/>
            <person name="Salamov A."/>
            <person name="Andreopoulos B."/>
            <person name="Baker S."/>
            <person name="Barry K."/>
            <person name="Bills G."/>
            <person name="Bluhm B."/>
            <person name="Cannon C."/>
            <person name="Castanera R."/>
            <person name="Culley D."/>
            <person name="Daum C."/>
            <person name="Ezra D."/>
            <person name="Gonzalez J."/>
            <person name="Henrissat B."/>
            <person name="Kuo A."/>
            <person name="Liang C."/>
            <person name="Lipzen A."/>
            <person name="Lutzoni F."/>
            <person name="Magnuson J."/>
            <person name="Mondo S."/>
            <person name="Nolan M."/>
            <person name="Ohm R."/>
            <person name="Pangilinan J."/>
            <person name="Park H.-J."/>
            <person name="Ramirez L."/>
            <person name="Alfaro M."/>
            <person name="Sun H."/>
            <person name="Tritt A."/>
            <person name="Yoshinaga Y."/>
            <person name="Zwiers L.-H."/>
            <person name="Turgeon B."/>
            <person name="Goodwin S."/>
            <person name="Spatafora J."/>
            <person name="Crous P."/>
            <person name="Grigoriev I."/>
        </authorList>
    </citation>
    <scope>NUCLEOTIDE SEQUENCE</scope>
    <source>
        <strain evidence="1">SCOH1-5</strain>
    </source>
</reference>
<protein>
    <submittedName>
        <fullName evidence="1">Uncharacterized protein</fullName>
    </submittedName>
</protein>
<evidence type="ECO:0000313" key="1">
    <source>
        <dbReference type="EMBL" id="KAF2212041.1"/>
    </source>
</evidence>
<proteinExistence type="predicted"/>
<name>A0A6A6FF72_9PEZI</name>
<evidence type="ECO:0000313" key="2">
    <source>
        <dbReference type="Proteomes" id="UP000799539"/>
    </source>
</evidence>
<accession>A0A6A6FF72</accession>
<organism evidence="1 2">
    <name type="scientific">Cercospora zeae-maydis SCOH1-5</name>
    <dbReference type="NCBI Taxonomy" id="717836"/>
    <lineage>
        <taxon>Eukaryota</taxon>
        <taxon>Fungi</taxon>
        <taxon>Dikarya</taxon>
        <taxon>Ascomycota</taxon>
        <taxon>Pezizomycotina</taxon>
        <taxon>Dothideomycetes</taxon>
        <taxon>Dothideomycetidae</taxon>
        <taxon>Mycosphaerellales</taxon>
        <taxon>Mycosphaerellaceae</taxon>
        <taxon>Cercospora</taxon>
    </lineage>
</organism>
<keyword evidence="2" id="KW-1185">Reference proteome</keyword>
<dbReference type="AlphaFoldDB" id="A0A6A6FF72"/>
<sequence>MMDERAERERGCHDLPCKSFEKKKERMRDFTLPWMRPTSQADSMWISNGLRNGNAAKSESCKAGTTAMIRQNEFGPWQNRTERKSDE</sequence>
<dbReference type="EMBL" id="ML992674">
    <property type="protein sequence ID" value="KAF2212041.1"/>
    <property type="molecule type" value="Genomic_DNA"/>
</dbReference>
<dbReference type="Proteomes" id="UP000799539">
    <property type="component" value="Unassembled WGS sequence"/>
</dbReference>
<gene>
    <name evidence="1" type="ORF">CERZMDRAFT_68288</name>
</gene>